<keyword evidence="1" id="KW-0812">Transmembrane</keyword>
<sequence>MVLTAEDGREERACWRGRSVIDVVFVLLTLGLFAALALVARAVERL</sequence>
<name>A0A927QZB4_9ACTN</name>
<keyword evidence="1" id="KW-0472">Membrane</keyword>
<evidence type="ECO:0000256" key="1">
    <source>
        <dbReference type="SAM" id="Phobius"/>
    </source>
</evidence>
<accession>A0A927QZB4</accession>
<evidence type="ECO:0000313" key="2">
    <source>
        <dbReference type="EMBL" id="MBE1490200.1"/>
    </source>
</evidence>
<dbReference type="EMBL" id="JADBEB010000001">
    <property type="protein sequence ID" value="MBE1490200.1"/>
    <property type="molecule type" value="Genomic_DNA"/>
</dbReference>
<gene>
    <name evidence="2" type="ORF">H4W31_005838</name>
</gene>
<dbReference type="Proteomes" id="UP000649753">
    <property type="component" value="Unassembled WGS sequence"/>
</dbReference>
<dbReference type="RefSeq" id="WP_192769531.1">
    <property type="nucleotide sequence ID" value="NZ_JADBEB010000001.1"/>
</dbReference>
<dbReference type="AlphaFoldDB" id="A0A927QZB4"/>
<comment type="caution">
    <text evidence="2">The sequence shown here is derived from an EMBL/GenBank/DDBJ whole genome shotgun (WGS) entry which is preliminary data.</text>
</comment>
<feature type="transmembrane region" description="Helical" evidence="1">
    <location>
        <begin position="20"/>
        <end position="40"/>
    </location>
</feature>
<organism evidence="2 3">
    <name type="scientific">Plantactinospora soyae</name>
    <dbReference type="NCBI Taxonomy" id="1544732"/>
    <lineage>
        <taxon>Bacteria</taxon>
        <taxon>Bacillati</taxon>
        <taxon>Actinomycetota</taxon>
        <taxon>Actinomycetes</taxon>
        <taxon>Micromonosporales</taxon>
        <taxon>Micromonosporaceae</taxon>
        <taxon>Plantactinospora</taxon>
    </lineage>
</organism>
<keyword evidence="1" id="KW-1133">Transmembrane helix</keyword>
<keyword evidence="3" id="KW-1185">Reference proteome</keyword>
<evidence type="ECO:0000313" key="3">
    <source>
        <dbReference type="Proteomes" id="UP000649753"/>
    </source>
</evidence>
<proteinExistence type="predicted"/>
<protein>
    <submittedName>
        <fullName evidence="2">Uncharacterized protein</fullName>
    </submittedName>
</protein>
<reference evidence="2" key="1">
    <citation type="submission" date="2020-10" db="EMBL/GenBank/DDBJ databases">
        <title>Sequencing the genomes of 1000 actinobacteria strains.</title>
        <authorList>
            <person name="Klenk H.-P."/>
        </authorList>
    </citation>
    <scope>NUCLEOTIDE SEQUENCE</scope>
    <source>
        <strain evidence="2">DSM 46832</strain>
    </source>
</reference>